<evidence type="ECO:0000313" key="1">
    <source>
        <dbReference type="EMBL" id="KAJ8882817.1"/>
    </source>
</evidence>
<dbReference type="Proteomes" id="UP001159363">
    <property type="component" value="Chromosome 4"/>
</dbReference>
<accession>A0ABQ9HEZ4</accession>
<name>A0ABQ9HEZ4_9NEOP</name>
<comment type="caution">
    <text evidence="1">The sequence shown here is derived from an EMBL/GenBank/DDBJ whole genome shotgun (WGS) entry which is preliminary data.</text>
</comment>
<evidence type="ECO:0000313" key="2">
    <source>
        <dbReference type="Proteomes" id="UP001159363"/>
    </source>
</evidence>
<dbReference type="EMBL" id="JARBHB010000005">
    <property type="protein sequence ID" value="KAJ8882817.1"/>
    <property type="molecule type" value="Genomic_DNA"/>
</dbReference>
<organism evidence="1 2">
    <name type="scientific">Dryococelus australis</name>
    <dbReference type="NCBI Taxonomy" id="614101"/>
    <lineage>
        <taxon>Eukaryota</taxon>
        <taxon>Metazoa</taxon>
        <taxon>Ecdysozoa</taxon>
        <taxon>Arthropoda</taxon>
        <taxon>Hexapoda</taxon>
        <taxon>Insecta</taxon>
        <taxon>Pterygota</taxon>
        <taxon>Neoptera</taxon>
        <taxon>Polyneoptera</taxon>
        <taxon>Phasmatodea</taxon>
        <taxon>Verophasmatodea</taxon>
        <taxon>Anareolatae</taxon>
        <taxon>Phasmatidae</taxon>
        <taxon>Eurycanthinae</taxon>
        <taxon>Dryococelus</taxon>
    </lineage>
</organism>
<keyword evidence="2" id="KW-1185">Reference proteome</keyword>
<reference evidence="1 2" key="1">
    <citation type="submission" date="2023-02" db="EMBL/GenBank/DDBJ databases">
        <title>LHISI_Scaffold_Assembly.</title>
        <authorList>
            <person name="Stuart O.P."/>
            <person name="Cleave R."/>
            <person name="Magrath M.J.L."/>
            <person name="Mikheyev A.S."/>
        </authorList>
    </citation>
    <scope>NUCLEOTIDE SEQUENCE [LARGE SCALE GENOMIC DNA]</scope>
    <source>
        <strain evidence="1">Daus_M_001</strain>
        <tissue evidence="1">Leg muscle</tissue>
    </source>
</reference>
<proteinExistence type="predicted"/>
<protein>
    <submittedName>
        <fullName evidence="1">Uncharacterized protein</fullName>
    </submittedName>
</protein>
<sequence>MATVRGRGWRADEFRRRPQRSARPALVEQLSCQLDVRRAGQSNGPRRSEEVSQPCGLDSWLARCLGIRCALEKFCRFPPAPSCNSDPSVVVVSLLACHLGEPGSIPGGRSLVGIVTDDAAGRRVFSRISRFPRPCIPAPLHTRLAPPSLALETSMLKAVQISPLRISSVAGSLTVAFCSSDLGHKVTSSEGCTGYFCPQLGAAGLTAVRRIHQSSVRQTSVCRFRPSVESVTIDSELQCQTVSPDFVIIGFSGSPPTMRVPASRHSRSPPINLRYVSRPSHIVLATAIVSLAIASRDRPSIAIWLASHRAPSARLRTSTVQGLVLRHTAELYAKDKDTPLYLCMKKPVNHVIHTRGRGGYVVRLPASHHGETGYIPFQVTPGFSQVEIDVTVRRIYSEISRLPHPCILTLLHSHLISP</sequence>
<gene>
    <name evidence="1" type="ORF">PR048_014631</name>
</gene>